<comment type="caution">
    <text evidence="1">The sequence shown here is derived from an EMBL/GenBank/DDBJ whole genome shotgun (WGS) entry which is preliminary data.</text>
</comment>
<organism evidence="1 2">
    <name type="scientific">Candidatus Sungbacteria bacterium RIFCSPHIGHO2_02_FULL_53_17</name>
    <dbReference type="NCBI Taxonomy" id="1802275"/>
    <lineage>
        <taxon>Bacteria</taxon>
        <taxon>Candidatus Sungiibacteriota</taxon>
    </lineage>
</organism>
<protein>
    <submittedName>
        <fullName evidence="1">Uncharacterized protein</fullName>
    </submittedName>
</protein>
<gene>
    <name evidence="1" type="ORF">A3C92_02745</name>
</gene>
<dbReference type="EMBL" id="MHQN01000027">
    <property type="protein sequence ID" value="OHA02946.1"/>
    <property type="molecule type" value="Genomic_DNA"/>
</dbReference>
<proteinExistence type="predicted"/>
<reference evidence="1 2" key="1">
    <citation type="journal article" date="2016" name="Nat. Commun.">
        <title>Thousands of microbial genomes shed light on interconnected biogeochemical processes in an aquifer system.</title>
        <authorList>
            <person name="Anantharaman K."/>
            <person name="Brown C.T."/>
            <person name="Hug L.A."/>
            <person name="Sharon I."/>
            <person name="Castelle C.J."/>
            <person name="Probst A.J."/>
            <person name="Thomas B.C."/>
            <person name="Singh A."/>
            <person name="Wilkins M.J."/>
            <person name="Karaoz U."/>
            <person name="Brodie E.L."/>
            <person name="Williams K.H."/>
            <person name="Hubbard S.S."/>
            <person name="Banfield J.F."/>
        </authorList>
    </citation>
    <scope>NUCLEOTIDE SEQUENCE [LARGE SCALE GENOMIC DNA]</scope>
</reference>
<sequence length="94" mass="10663">MPLTEQRRQEILDVLLQRISEGKGMDSSFGYRQGTRIPLPGRMGAKMRTFNLSRATGIPAEELDEFRATATEETHRCISEATAAYKRDHPNQPE</sequence>
<dbReference type="AlphaFoldDB" id="A0A1G2KU59"/>
<accession>A0A1G2KU59</accession>
<name>A0A1G2KU59_9BACT</name>
<dbReference type="Proteomes" id="UP000177177">
    <property type="component" value="Unassembled WGS sequence"/>
</dbReference>
<evidence type="ECO:0000313" key="2">
    <source>
        <dbReference type="Proteomes" id="UP000177177"/>
    </source>
</evidence>
<evidence type="ECO:0000313" key="1">
    <source>
        <dbReference type="EMBL" id="OHA02946.1"/>
    </source>
</evidence>